<sequence>MLYPRVMGDAFFDLPTPLQAFHAVENTIFYKGHVTVTHDNALSRMIAKSGGMPSKSGEMPFSFRATRDGKSEIWERNFDGHMTRSLQWLHSDGVVAERVGTSAFLMQPRVDGHKLRIPIIGLRGFGLPMPSWVLSSAEGVEGVTQDGKITFDVHASVRGLGLIIRYKGELAPA</sequence>
<keyword evidence="3" id="KW-1185">Reference proteome</keyword>
<dbReference type="AlphaFoldDB" id="A0A975YE69"/>
<evidence type="ECO:0000259" key="1">
    <source>
        <dbReference type="Pfam" id="PF13761"/>
    </source>
</evidence>
<dbReference type="RefSeq" id="WP_257892953.1">
    <property type="nucleotide sequence ID" value="NZ_JAIMBW010000001.1"/>
</dbReference>
<gene>
    <name evidence="2" type="ORF">KUL25_10805</name>
</gene>
<dbReference type="Pfam" id="PF13761">
    <property type="entry name" value="DUF4166"/>
    <property type="match status" value="1"/>
</dbReference>
<name>A0A975YE69_9RHOB</name>
<accession>A0A975YE69</accession>
<organism evidence="2">
    <name type="scientific">Gymnodinialimonas phycosphaerae</name>
    <dbReference type="NCBI Taxonomy" id="2841589"/>
    <lineage>
        <taxon>Bacteria</taxon>
        <taxon>Pseudomonadati</taxon>
        <taxon>Pseudomonadota</taxon>
        <taxon>Alphaproteobacteria</taxon>
        <taxon>Rhodobacterales</taxon>
        <taxon>Paracoccaceae</taxon>
        <taxon>Gymnodinialimonas</taxon>
    </lineage>
</organism>
<protein>
    <submittedName>
        <fullName evidence="2">DUF4166 domain-containing protein</fullName>
    </submittedName>
</protein>
<dbReference type="Proteomes" id="UP000693972">
    <property type="component" value="Unassembled WGS sequence"/>
</dbReference>
<dbReference type="InterPro" id="IPR025311">
    <property type="entry name" value="DUF4166"/>
</dbReference>
<reference evidence="2 3" key="1">
    <citation type="submission" date="2021-07" db="EMBL/GenBank/DDBJ databases">
        <title>Karlodiniumbacter phycospheric gen. nov., sp. nov., a phycosphere bacterium isolated from karlodinium veneficum.</title>
        <authorList>
            <person name="Peng Y."/>
            <person name="Jiang L."/>
            <person name="Lee J."/>
        </authorList>
    </citation>
    <scope>NUCLEOTIDE SEQUENCE</scope>
    <source>
        <strain evidence="2 3">N5</strain>
    </source>
</reference>
<evidence type="ECO:0000313" key="2">
    <source>
        <dbReference type="EMBL" id="QXL85986.1"/>
    </source>
</evidence>
<proteinExistence type="predicted"/>
<evidence type="ECO:0000313" key="3">
    <source>
        <dbReference type="Proteomes" id="UP000693972"/>
    </source>
</evidence>
<dbReference type="EMBL" id="CP078073">
    <property type="protein sequence ID" value="QXL85986.1"/>
    <property type="molecule type" value="Genomic_DNA"/>
</dbReference>
<feature type="domain" description="DUF4166" evidence="1">
    <location>
        <begin position="14"/>
        <end position="170"/>
    </location>
</feature>
<dbReference type="EMBL" id="JAIMBW010000001">
    <property type="protein sequence ID" value="MBY4893254.1"/>
    <property type="molecule type" value="Genomic_DNA"/>
</dbReference>